<dbReference type="Gene3D" id="3.40.1480.10">
    <property type="entry name" value="MOFRL domain"/>
    <property type="match status" value="1"/>
</dbReference>
<dbReference type="EMBL" id="CP039898">
    <property type="protein sequence ID" value="QCL80737.1"/>
    <property type="molecule type" value="Genomic_DNA"/>
</dbReference>
<dbReference type="InterPro" id="IPR025286">
    <property type="entry name" value="MOFRL_assoc_dom"/>
</dbReference>
<sequence>MTAWNDSRAKDALNRIFMAAVASADPARVLQQHLPSPPKGRCVVVGAGKASAAMAAALEAAWPHVDLSGVVVTRYGHAVPTSRIEIIEASHPVPDDKSAEAAKRILATVEGLTADDMVIALISGGGSALMVAPAEGMTLADKMAVNRSLLASGATISEMNAVRKHISRIKGGRLALAAKPAKVVSLLISDVPGDDPSEIASGPTVADPSDIATVREIVARYALDLPENVRKVLEKGEETPKSGDIEEDIRLIAAPSLALQAAADEAVKLGLTPLILGDSLEGESKDVGAVMAGIALSASRKGLPVKGPAVLLSGGETTVTLNKGIGGKGPTGKGGRNTEFLLSLALTLKGAADIWAIAGDSDGIDGVEDAAGAVVTPDTLERMRAAGVDPRQSLVNHDSYTAFKEAGNLVVTGPTLTNVNDIRAILIG</sequence>
<gene>
    <name evidence="7" type="ORF">CFBP5877_16350</name>
</gene>
<dbReference type="InterPro" id="IPR039760">
    <property type="entry name" value="MOFRL_protein"/>
</dbReference>
<dbReference type="GO" id="GO:0005737">
    <property type="term" value="C:cytoplasm"/>
    <property type="evidence" value="ECO:0007669"/>
    <property type="project" value="TreeGrafter"/>
</dbReference>
<accession>A0AAE6BE27</accession>
<dbReference type="SUPFAM" id="SSF82544">
    <property type="entry name" value="GckA/TtuD-like"/>
    <property type="match status" value="1"/>
</dbReference>
<keyword evidence="3 7" id="KW-0418">Kinase</keyword>
<dbReference type="GO" id="GO:0005524">
    <property type="term" value="F:ATP binding"/>
    <property type="evidence" value="ECO:0007669"/>
    <property type="project" value="UniProtKB-KW"/>
</dbReference>
<protein>
    <submittedName>
        <fullName evidence="7">Glycerate kinase</fullName>
    </submittedName>
</protein>
<dbReference type="FunFam" id="3.40.50.10180:FF:000001">
    <property type="entry name" value="Glycerate kinase"/>
    <property type="match status" value="1"/>
</dbReference>
<evidence type="ECO:0000256" key="4">
    <source>
        <dbReference type="ARBA" id="ARBA00022840"/>
    </source>
</evidence>
<evidence type="ECO:0000256" key="1">
    <source>
        <dbReference type="ARBA" id="ARBA00022679"/>
    </source>
</evidence>
<proteinExistence type="predicted"/>
<name>A0AAE6BE27_AGRTU</name>
<organism evidence="7 8">
    <name type="scientific">Agrobacterium tumefaciens</name>
    <dbReference type="NCBI Taxonomy" id="358"/>
    <lineage>
        <taxon>Bacteria</taxon>
        <taxon>Pseudomonadati</taxon>
        <taxon>Pseudomonadota</taxon>
        <taxon>Alphaproteobacteria</taxon>
        <taxon>Hyphomicrobiales</taxon>
        <taxon>Rhizobiaceae</taxon>
        <taxon>Rhizobium/Agrobacterium group</taxon>
        <taxon>Agrobacterium</taxon>
        <taxon>Agrobacterium tumefaciens complex</taxon>
    </lineage>
</organism>
<evidence type="ECO:0000256" key="2">
    <source>
        <dbReference type="ARBA" id="ARBA00022741"/>
    </source>
</evidence>
<reference evidence="7 8" key="1">
    <citation type="submission" date="2019-04" db="EMBL/GenBank/DDBJ databases">
        <title>Complete genome sequence of Agrobacterium tumefaciens CFBP5877.</title>
        <authorList>
            <person name="Huang Y.-Y."/>
            <person name="Chiang H.-Y."/>
            <person name="Chou L."/>
            <person name="Lai E.-M."/>
            <person name="Kuo C.-H."/>
        </authorList>
    </citation>
    <scope>NUCLEOTIDE SEQUENCE [LARGE SCALE GENOMIC DNA]</scope>
    <source>
        <strain evidence="7 8">CFBP5877</strain>
    </source>
</reference>
<dbReference type="PANTHER" id="PTHR12227:SF0">
    <property type="entry name" value="GLYCERATE KINASE"/>
    <property type="match status" value="1"/>
</dbReference>
<dbReference type="RefSeq" id="WP_080829772.1">
    <property type="nucleotide sequence ID" value="NZ_CP039889.1"/>
</dbReference>
<evidence type="ECO:0000259" key="6">
    <source>
        <dbReference type="Pfam" id="PF13660"/>
    </source>
</evidence>
<feature type="domain" description="MOFRL" evidence="5">
    <location>
        <begin position="310"/>
        <end position="421"/>
    </location>
</feature>
<dbReference type="InterPro" id="IPR007835">
    <property type="entry name" value="MOFRL"/>
</dbReference>
<dbReference type="PANTHER" id="PTHR12227">
    <property type="entry name" value="GLYCERATE KINASE"/>
    <property type="match status" value="1"/>
</dbReference>
<evidence type="ECO:0000256" key="3">
    <source>
        <dbReference type="ARBA" id="ARBA00022777"/>
    </source>
</evidence>
<dbReference type="GO" id="GO:0008887">
    <property type="term" value="F:glycerate kinase activity"/>
    <property type="evidence" value="ECO:0007669"/>
    <property type="project" value="InterPro"/>
</dbReference>
<evidence type="ECO:0000259" key="5">
    <source>
        <dbReference type="Pfam" id="PF05161"/>
    </source>
</evidence>
<dbReference type="InterPro" id="IPR037035">
    <property type="entry name" value="GK-like_C_sf"/>
</dbReference>
<evidence type="ECO:0000313" key="7">
    <source>
        <dbReference type="EMBL" id="QCL80737.1"/>
    </source>
</evidence>
<keyword evidence="4" id="KW-0067">ATP-binding</keyword>
<evidence type="ECO:0000313" key="8">
    <source>
        <dbReference type="Proteomes" id="UP000298579"/>
    </source>
</evidence>
<dbReference type="Gene3D" id="3.40.50.10180">
    <property type="entry name" value="Glycerate kinase, MOFRL-like N-terminal domain"/>
    <property type="match status" value="1"/>
</dbReference>
<dbReference type="Pfam" id="PF13660">
    <property type="entry name" value="DUF4147"/>
    <property type="match status" value="1"/>
</dbReference>
<dbReference type="InterPro" id="IPR038614">
    <property type="entry name" value="GK_N_sf"/>
</dbReference>
<feature type="domain" description="MOFRL-associated" evidence="6">
    <location>
        <begin position="13"/>
        <end position="234"/>
    </location>
</feature>
<keyword evidence="1" id="KW-0808">Transferase</keyword>
<keyword evidence="2" id="KW-0547">Nucleotide-binding</keyword>
<dbReference type="Proteomes" id="UP000298579">
    <property type="component" value="Chromosome linear"/>
</dbReference>
<dbReference type="AlphaFoldDB" id="A0AAE6BE27"/>
<dbReference type="Pfam" id="PF05161">
    <property type="entry name" value="MOFRL"/>
    <property type="match status" value="1"/>
</dbReference>